<dbReference type="AlphaFoldDB" id="A0A167P4X4"/>
<gene>
    <name evidence="1" type="ORF">SPI_07903</name>
</gene>
<dbReference type="Proteomes" id="UP000076874">
    <property type="component" value="Unassembled WGS sequence"/>
</dbReference>
<accession>A0A167P4X4</accession>
<protein>
    <submittedName>
        <fullName evidence="1">Uncharacterized protein</fullName>
    </submittedName>
</protein>
<comment type="caution">
    <text evidence="1">The sequence shown here is derived from an EMBL/GenBank/DDBJ whole genome shotgun (WGS) entry which is preliminary data.</text>
</comment>
<keyword evidence="2" id="KW-1185">Reference proteome</keyword>
<organism evidence="1 2">
    <name type="scientific">Niveomyces insectorum RCEF 264</name>
    <dbReference type="NCBI Taxonomy" id="1081102"/>
    <lineage>
        <taxon>Eukaryota</taxon>
        <taxon>Fungi</taxon>
        <taxon>Dikarya</taxon>
        <taxon>Ascomycota</taxon>
        <taxon>Pezizomycotina</taxon>
        <taxon>Sordariomycetes</taxon>
        <taxon>Hypocreomycetidae</taxon>
        <taxon>Hypocreales</taxon>
        <taxon>Cordycipitaceae</taxon>
        <taxon>Niveomyces</taxon>
    </lineage>
</organism>
<evidence type="ECO:0000313" key="1">
    <source>
        <dbReference type="EMBL" id="OAA56292.1"/>
    </source>
</evidence>
<sequence>MADPATAFALLPELVRLLAEQVRGRKQLAMLRLTNWTFAAAITPILFYDLQVGRGNARRLYDRENCELFRYVRKLTISPERVYFDIHKPVRWLLPKLPNLESFA</sequence>
<dbReference type="EMBL" id="AZHD01000017">
    <property type="protein sequence ID" value="OAA56292.1"/>
    <property type="molecule type" value="Genomic_DNA"/>
</dbReference>
<reference evidence="1 2" key="1">
    <citation type="journal article" date="2016" name="Genome Biol. Evol.">
        <title>Divergent and convergent evolution of fungal pathogenicity.</title>
        <authorList>
            <person name="Shang Y."/>
            <person name="Xiao G."/>
            <person name="Zheng P."/>
            <person name="Cen K."/>
            <person name="Zhan S."/>
            <person name="Wang C."/>
        </authorList>
    </citation>
    <scope>NUCLEOTIDE SEQUENCE [LARGE SCALE GENOMIC DNA]</scope>
    <source>
        <strain evidence="1 2">RCEF 264</strain>
    </source>
</reference>
<evidence type="ECO:0000313" key="2">
    <source>
        <dbReference type="Proteomes" id="UP000076874"/>
    </source>
</evidence>
<proteinExistence type="predicted"/>
<name>A0A167P4X4_9HYPO</name>